<feature type="region of interest" description="Disordered" evidence="1">
    <location>
        <begin position="92"/>
        <end position="176"/>
    </location>
</feature>
<gene>
    <name evidence="2" type="ORF">M407DRAFT_140647</name>
</gene>
<proteinExistence type="predicted"/>
<dbReference type="Proteomes" id="UP000054248">
    <property type="component" value="Unassembled WGS sequence"/>
</dbReference>
<feature type="compositionally biased region" description="Polar residues" evidence="1">
    <location>
        <begin position="10"/>
        <end position="19"/>
    </location>
</feature>
<keyword evidence="3" id="KW-1185">Reference proteome</keyword>
<feature type="region of interest" description="Disordered" evidence="1">
    <location>
        <begin position="1"/>
        <end position="37"/>
    </location>
</feature>
<dbReference type="EMBL" id="KN823187">
    <property type="protein sequence ID" value="KIO20110.1"/>
    <property type="molecule type" value="Genomic_DNA"/>
</dbReference>
<evidence type="ECO:0000313" key="2">
    <source>
        <dbReference type="EMBL" id="KIO20110.1"/>
    </source>
</evidence>
<evidence type="ECO:0000313" key="3">
    <source>
        <dbReference type="Proteomes" id="UP000054248"/>
    </source>
</evidence>
<reference evidence="2 3" key="1">
    <citation type="submission" date="2014-04" db="EMBL/GenBank/DDBJ databases">
        <authorList>
            <consortium name="DOE Joint Genome Institute"/>
            <person name="Kuo A."/>
            <person name="Girlanda M."/>
            <person name="Perotto S."/>
            <person name="Kohler A."/>
            <person name="Nagy L.G."/>
            <person name="Floudas D."/>
            <person name="Copeland A."/>
            <person name="Barry K.W."/>
            <person name="Cichocki N."/>
            <person name="Veneault-Fourrey C."/>
            <person name="LaButti K."/>
            <person name="Lindquist E.A."/>
            <person name="Lipzen A."/>
            <person name="Lundell T."/>
            <person name="Morin E."/>
            <person name="Murat C."/>
            <person name="Sun H."/>
            <person name="Tunlid A."/>
            <person name="Henrissat B."/>
            <person name="Grigoriev I.V."/>
            <person name="Hibbett D.S."/>
            <person name="Martin F."/>
            <person name="Nordberg H.P."/>
            <person name="Cantor M.N."/>
            <person name="Hua S.X."/>
        </authorList>
    </citation>
    <scope>NUCLEOTIDE SEQUENCE [LARGE SCALE GENOMIC DNA]</scope>
    <source>
        <strain evidence="2 3">MUT 4182</strain>
    </source>
</reference>
<sequence length="187" mass="20108">MESRSPPKVQLTSQNSMASSIEKDSPVPRSRRLHGPVRYVPHQVGAPKAPAVLPANALNLDIPAARQSKPLPAIDPSKLSPPHAAVFTDALFESPDSMGTPELPVYSSDEEWSKRRPRTRFPGSRTRTPSFGSRRQGVVGQLNPDSSSSESETESIAKSQGSVSSGHTASTDNRTSRYARLLVAIGI</sequence>
<evidence type="ECO:0000256" key="1">
    <source>
        <dbReference type="SAM" id="MobiDB-lite"/>
    </source>
</evidence>
<accession>A0A0C3PY43</accession>
<dbReference type="OrthoDB" id="3247378at2759"/>
<feature type="compositionally biased region" description="Polar residues" evidence="1">
    <location>
        <begin position="156"/>
        <end position="173"/>
    </location>
</feature>
<dbReference type="HOGENOM" id="CLU_1448725_0_0_1"/>
<reference evidence="3" key="2">
    <citation type="submission" date="2015-01" db="EMBL/GenBank/DDBJ databases">
        <title>Evolutionary Origins and Diversification of the Mycorrhizal Mutualists.</title>
        <authorList>
            <consortium name="DOE Joint Genome Institute"/>
            <consortium name="Mycorrhizal Genomics Consortium"/>
            <person name="Kohler A."/>
            <person name="Kuo A."/>
            <person name="Nagy L.G."/>
            <person name="Floudas D."/>
            <person name="Copeland A."/>
            <person name="Barry K.W."/>
            <person name="Cichocki N."/>
            <person name="Veneault-Fourrey C."/>
            <person name="LaButti K."/>
            <person name="Lindquist E.A."/>
            <person name="Lipzen A."/>
            <person name="Lundell T."/>
            <person name="Morin E."/>
            <person name="Murat C."/>
            <person name="Riley R."/>
            <person name="Ohm R."/>
            <person name="Sun H."/>
            <person name="Tunlid A."/>
            <person name="Henrissat B."/>
            <person name="Grigoriev I.V."/>
            <person name="Hibbett D.S."/>
            <person name="Martin F."/>
        </authorList>
    </citation>
    <scope>NUCLEOTIDE SEQUENCE [LARGE SCALE GENOMIC DNA]</scope>
    <source>
        <strain evidence="3">MUT 4182</strain>
    </source>
</reference>
<protein>
    <submittedName>
        <fullName evidence="2">Uncharacterized protein</fullName>
    </submittedName>
</protein>
<dbReference type="AlphaFoldDB" id="A0A0C3PY43"/>
<organism evidence="2 3">
    <name type="scientific">Tulasnella calospora MUT 4182</name>
    <dbReference type="NCBI Taxonomy" id="1051891"/>
    <lineage>
        <taxon>Eukaryota</taxon>
        <taxon>Fungi</taxon>
        <taxon>Dikarya</taxon>
        <taxon>Basidiomycota</taxon>
        <taxon>Agaricomycotina</taxon>
        <taxon>Agaricomycetes</taxon>
        <taxon>Cantharellales</taxon>
        <taxon>Tulasnellaceae</taxon>
        <taxon>Tulasnella</taxon>
    </lineage>
</organism>
<name>A0A0C3PY43_9AGAM</name>